<protein>
    <submittedName>
        <fullName evidence="1">Uncharacterized protein</fullName>
    </submittedName>
</protein>
<sequence length="111" mass="12684">MPENYKNKTIGELIDDSTEILTKFTKSDNYKSIRLVNFSCMAGPNGRTVVLDYVSGFVLITNGDNAEALFNVYEIRSHSINTKRGLLTVTGHETINQYWFDDGEYEVDYTR</sequence>
<comment type="caution">
    <text evidence="1">The sequence shown here is derived from an EMBL/GenBank/DDBJ whole genome shotgun (WGS) entry which is preliminary data.</text>
</comment>
<proteinExistence type="predicted"/>
<evidence type="ECO:0000313" key="1">
    <source>
        <dbReference type="EMBL" id="KKM15311.1"/>
    </source>
</evidence>
<reference evidence="1" key="1">
    <citation type="journal article" date="2015" name="Nature">
        <title>Complex archaea that bridge the gap between prokaryotes and eukaryotes.</title>
        <authorList>
            <person name="Spang A."/>
            <person name="Saw J.H."/>
            <person name="Jorgensen S.L."/>
            <person name="Zaremba-Niedzwiedzka K."/>
            <person name="Martijn J."/>
            <person name="Lind A.E."/>
            <person name="van Eijk R."/>
            <person name="Schleper C."/>
            <person name="Guy L."/>
            <person name="Ettema T.J."/>
        </authorList>
    </citation>
    <scope>NUCLEOTIDE SEQUENCE</scope>
</reference>
<accession>A0A0F9HIT0</accession>
<name>A0A0F9HIT0_9ZZZZ</name>
<dbReference type="AlphaFoldDB" id="A0A0F9HIT0"/>
<gene>
    <name evidence="1" type="ORF">LCGC14_1697400</name>
</gene>
<organism evidence="1">
    <name type="scientific">marine sediment metagenome</name>
    <dbReference type="NCBI Taxonomy" id="412755"/>
    <lineage>
        <taxon>unclassified sequences</taxon>
        <taxon>metagenomes</taxon>
        <taxon>ecological metagenomes</taxon>
    </lineage>
</organism>
<dbReference type="EMBL" id="LAZR01014938">
    <property type="protein sequence ID" value="KKM15311.1"/>
    <property type="molecule type" value="Genomic_DNA"/>
</dbReference>